<dbReference type="OrthoDB" id="1724165at2759"/>
<dbReference type="PANTHER" id="PTHR32108">
    <property type="entry name" value="DNA-DIRECTED RNA POLYMERASE SUBUNIT ALPHA"/>
    <property type="match status" value="1"/>
</dbReference>
<organism evidence="1 2">
    <name type="scientific">Gossypium australe</name>
    <dbReference type="NCBI Taxonomy" id="47621"/>
    <lineage>
        <taxon>Eukaryota</taxon>
        <taxon>Viridiplantae</taxon>
        <taxon>Streptophyta</taxon>
        <taxon>Embryophyta</taxon>
        <taxon>Tracheophyta</taxon>
        <taxon>Spermatophyta</taxon>
        <taxon>Magnoliopsida</taxon>
        <taxon>eudicotyledons</taxon>
        <taxon>Gunneridae</taxon>
        <taxon>Pentapetalae</taxon>
        <taxon>rosids</taxon>
        <taxon>malvids</taxon>
        <taxon>Malvales</taxon>
        <taxon>Malvaceae</taxon>
        <taxon>Malvoideae</taxon>
        <taxon>Gossypium</taxon>
    </lineage>
</organism>
<sequence length="561" mass="63115">MAPLKPPYPKWYDPNANCMYHAGNQGHSTDNCIAFKRRVQGLIDAGILRFDGSGNVAGNSLPNHPVGNASVVTQEDRWQAKSCVSEIRTPLRKVWKIMTEKGLLGRSFKDESMEGQNFCVFHSIEGHHIQSCEKFKELIQGMMNNKEVEICNKKEQLDEKDVCAAEGQSSDPPYSVDRPLVIYYEAKKEEVKPRMIIKMPSPFPYKNNKTVPWKYDVSITMPEATTGDVSEVRHFTRSGRCYSPEMVEPKKKGIESSQKGKAPMHEVVVETEIPSEQGIKRPVNEDEAHEFLRFIKHSEYNIVEQLNKQPAKISVLSLLLNSEPHRNTLLRVLNQAYVPSNVPVEKLDRWANNLNADNFISFSDDEIPPNGRGSIKALHITTYCKGYIVPSVLIDNGSALNVMPLATLSRMPVDMSYLRPCHSTVRAFDGTRREVMGRIEVPLEVGQCTYNIEFQVTDIAPSYNCLYGRPWIHSAGAVPSSLHQKIKFIMDNRLITVAGEEDIVASISTDAPYIEVNKDAVECSFRSFEFINTTFIAEGSKAPMPKLSRNTKMGIKLTVGK</sequence>
<protein>
    <recommendedName>
        <fullName evidence="3">Gag-pro-like protein</fullName>
    </recommendedName>
</protein>
<evidence type="ECO:0000313" key="1">
    <source>
        <dbReference type="EMBL" id="KAA3465816.1"/>
    </source>
</evidence>
<comment type="caution">
    <text evidence="1">The sequence shown here is derived from an EMBL/GenBank/DDBJ whole genome shotgun (WGS) entry which is preliminary data.</text>
</comment>
<dbReference type="Proteomes" id="UP000325315">
    <property type="component" value="Unassembled WGS sequence"/>
</dbReference>
<dbReference type="CDD" id="cd00303">
    <property type="entry name" value="retropepsin_like"/>
    <property type="match status" value="1"/>
</dbReference>
<reference evidence="2" key="1">
    <citation type="journal article" date="2019" name="Plant Biotechnol. J.">
        <title>Genome sequencing of the Australian wild diploid species Gossypium australe highlights disease resistance and delayed gland morphogenesis.</title>
        <authorList>
            <person name="Cai Y."/>
            <person name="Cai X."/>
            <person name="Wang Q."/>
            <person name="Wang P."/>
            <person name="Zhang Y."/>
            <person name="Cai C."/>
            <person name="Xu Y."/>
            <person name="Wang K."/>
            <person name="Zhou Z."/>
            <person name="Wang C."/>
            <person name="Geng S."/>
            <person name="Li B."/>
            <person name="Dong Q."/>
            <person name="Hou Y."/>
            <person name="Wang H."/>
            <person name="Ai P."/>
            <person name="Liu Z."/>
            <person name="Yi F."/>
            <person name="Sun M."/>
            <person name="An G."/>
            <person name="Cheng J."/>
            <person name="Zhang Y."/>
            <person name="Shi Q."/>
            <person name="Xie Y."/>
            <person name="Shi X."/>
            <person name="Chang Y."/>
            <person name="Huang F."/>
            <person name="Chen Y."/>
            <person name="Hong S."/>
            <person name="Mi L."/>
            <person name="Sun Q."/>
            <person name="Zhang L."/>
            <person name="Zhou B."/>
            <person name="Peng R."/>
            <person name="Zhang X."/>
            <person name="Liu F."/>
        </authorList>
    </citation>
    <scope>NUCLEOTIDE SEQUENCE [LARGE SCALE GENOMIC DNA]</scope>
    <source>
        <strain evidence="2">cv. PA1801</strain>
    </source>
</reference>
<dbReference type="PANTHER" id="PTHR32108:SF9">
    <property type="entry name" value="REVERSE TRANSCRIPTASE RNASE H-LIKE DOMAIN-CONTAINING PROTEIN"/>
    <property type="match status" value="1"/>
</dbReference>
<dbReference type="InterPro" id="IPR021109">
    <property type="entry name" value="Peptidase_aspartic_dom_sf"/>
</dbReference>
<proteinExistence type="predicted"/>
<evidence type="ECO:0000313" key="2">
    <source>
        <dbReference type="Proteomes" id="UP000325315"/>
    </source>
</evidence>
<dbReference type="Gene3D" id="2.40.70.10">
    <property type="entry name" value="Acid Proteases"/>
    <property type="match status" value="1"/>
</dbReference>
<dbReference type="EMBL" id="SMMG02000007">
    <property type="protein sequence ID" value="KAA3465816.1"/>
    <property type="molecule type" value="Genomic_DNA"/>
</dbReference>
<gene>
    <name evidence="1" type="ORF">EPI10_000955</name>
</gene>
<name>A0A5B6VA23_9ROSI</name>
<accession>A0A5B6VA23</accession>
<keyword evidence="2" id="KW-1185">Reference proteome</keyword>
<dbReference type="AlphaFoldDB" id="A0A5B6VA23"/>
<evidence type="ECO:0008006" key="3">
    <source>
        <dbReference type="Google" id="ProtNLM"/>
    </source>
</evidence>